<evidence type="ECO:0008006" key="5">
    <source>
        <dbReference type="Google" id="ProtNLM"/>
    </source>
</evidence>
<keyword evidence="2" id="KW-0732">Signal</keyword>
<comment type="caution">
    <text evidence="3">The sequence shown here is derived from an EMBL/GenBank/DDBJ whole genome shotgun (WGS) entry which is preliminary data.</text>
</comment>
<dbReference type="AlphaFoldDB" id="A0A1G1YE59"/>
<keyword evidence="1" id="KW-0472">Membrane</keyword>
<keyword evidence="1" id="KW-0812">Transmembrane</keyword>
<gene>
    <name evidence="3" type="ORF">A3J59_01315</name>
</gene>
<dbReference type="STRING" id="1797542.A3J59_01315"/>
<name>A0A1G1YE59_9BACT</name>
<protein>
    <recommendedName>
        <fullName evidence="5">DUF916 domain-containing protein</fullName>
    </recommendedName>
</protein>
<evidence type="ECO:0000313" key="4">
    <source>
        <dbReference type="Proteomes" id="UP000177310"/>
    </source>
</evidence>
<evidence type="ECO:0000313" key="3">
    <source>
        <dbReference type="EMBL" id="OGY50623.1"/>
    </source>
</evidence>
<dbReference type="Proteomes" id="UP000177310">
    <property type="component" value="Unassembled WGS sequence"/>
</dbReference>
<accession>A0A1G1YE59</accession>
<feature type="chain" id="PRO_5009581514" description="DUF916 domain-containing protein" evidence="2">
    <location>
        <begin position="25"/>
        <end position="322"/>
    </location>
</feature>
<feature type="transmembrane region" description="Helical" evidence="1">
    <location>
        <begin position="281"/>
        <end position="305"/>
    </location>
</feature>
<keyword evidence="1" id="KW-1133">Transmembrane helix</keyword>
<proteinExistence type="predicted"/>
<sequence length="322" mass="34721">MSTIQGILLVGLLTSFLTAPAALATTVISPVLELEVDAGTSQPGAVKVYNETDQDLVLTASVEPFTAQGEDGQPRYLPPSEQDKYLGWFSLADRQLLLRSHQVAIVPFTVTVPADAASGGYYAAIFWRTDASRAGDGSAVGISSKVGTLVLLTVTGAVIEQGSVSSFGVEPASNVFFSLPLTFSTRFENTGNVHLKPTGTIALKGWLRAAELPFNAEQRPVLPYTARRFDVVWGQQSDGNPLQQFWRQISQELRLLAGGFYHATLHVSYGTGSPQPVDRELTFWLVPYHLITAAVACVIIFLIIVKINRRIKALPSGASSKS</sequence>
<evidence type="ECO:0000256" key="2">
    <source>
        <dbReference type="SAM" id="SignalP"/>
    </source>
</evidence>
<organism evidence="3 4">
    <name type="scientific">Candidatus Buchananbacteria bacterium RIFCSPHIGHO2_02_FULL_56_16</name>
    <dbReference type="NCBI Taxonomy" id="1797542"/>
    <lineage>
        <taxon>Bacteria</taxon>
        <taxon>Candidatus Buchananiibacteriota</taxon>
    </lineage>
</organism>
<evidence type="ECO:0000256" key="1">
    <source>
        <dbReference type="SAM" id="Phobius"/>
    </source>
</evidence>
<dbReference type="EMBL" id="MHIL01000028">
    <property type="protein sequence ID" value="OGY50623.1"/>
    <property type="molecule type" value="Genomic_DNA"/>
</dbReference>
<feature type="signal peptide" evidence="2">
    <location>
        <begin position="1"/>
        <end position="24"/>
    </location>
</feature>
<reference evidence="3 4" key="1">
    <citation type="journal article" date="2016" name="Nat. Commun.">
        <title>Thousands of microbial genomes shed light on interconnected biogeochemical processes in an aquifer system.</title>
        <authorList>
            <person name="Anantharaman K."/>
            <person name="Brown C.T."/>
            <person name="Hug L.A."/>
            <person name="Sharon I."/>
            <person name="Castelle C.J."/>
            <person name="Probst A.J."/>
            <person name="Thomas B.C."/>
            <person name="Singh A."/>
            <person name="Wilkins M.J."/>
            <person name="Karaoz U."/>
            <person name="Brodie E.L."/>
            <person name="Williams K.H."/>
            <person name="Hubbard S.S."/>
            <person name="Banfield J.F."/>
        </authorList>
    </citation>
    <scope>NUCLEOTIDE SEQUENCE [LARGE SCALE GENOMIC DNA]</scope>
</reference>